<dbReference type="PANTHER" id="PTHR13504">
    <property type="entry name" value="FIDO DOMAIN-CONTAINING PROTEIN DDB_G0283145"/>
    <property type="match status" value="1"/>
</dbReference>
<dbReference type="InterPro" id="IPR036390">
    <property type="entry name" value="WH_DNA-bd_sf"/>
</dbReference>
<dbReference type="EMBL" id="AP024412">
    <property type="protein sequence ID" value="BCR36750.1"/>
    <property type="molecule type" value="Genomic_DNA"/>
</dbReference>
<dbReference type="InterPro" id="IPR003812">
    <property type="entry name" value="Fido"/>
</dbReference>
<feature type="active site" evidence="2">
    <location>
        <position position="187"/>
    </location>
</feature>
<evidence type="ECO:0000256" key="1">
    <source>
        <dbReference type="PIRSR" id="PIRSR038925-1"/>
    </source>
</evidence>
<dbReference type="PIRSF" id="PIRSF038925">
    <property type="entry name" value="AMP-prot_trans"/>
    <property type="match status" value="1"/>
</dbReference>
<keyword evidence="4" id="KW-0808">Transferase</keyword>
<evidence type="ECO:0000313" key="4">
    <source>
        <dbReference type="EMBL" id="BCR36750.1"/>
    </source>
</evidence>
<feature type="binding site" evidence="3">
    <location>
        <begin position="191"/>
        <end position="198"/>
    </location>
    <ligand>
        <name>ATP</name>
        <dbReference type="ChEBI" id="CHEBI:30616"/>
    </ligand>
</feature>
<dbReference type="Pfam" id="PF21248">
    <property type="entry name" value="SoFic-like_C"/>
    <property type="match status" value="1"/>
</dbReference>
<dbReference type="RefSeq" id="WP_176239395.1">
    <property type="nucleotide sequence ID" value="NZ_AP024412.1"/>
</dbReference>
<dbReference type="PANTHER" id="PTHR13504:SF35">
    <property type="entry name" value="PROTEIN ADENYLYLTRANSFERASE SOFIC"/>
    <property type="match status" value="1"/>
</dbReference>
<dbReference type="Gene3D" id="1.10.3290.10">
    <property type="entry name" value="Fido-like domain"/>
    <property type="match status" value="1"/>
</dbReference>
<sequence length="352" mass="40913">MKKLNTLPFKVNLNTIDVLKKLNIANNSIGELKGLVNILPNPNLILSLINVSESKDSSAIENIITTYEDIYKELVSKATVSKASKEVLNYKKAIEYGYEELNSKKFISTNSIVRIQELVEPNKGGIRKLPGTVIMNMDTNEIVHIPPQDEIEIRELLKNLEDYMNTENDYDPLINMALIHYQFESIHPFYDANGRTGRILNILYLVLKNKIQSPILYLSKYIIENKNQYYELLKECNEDITSITKMVMFILEAVIETSRYTIDLILRINDLINMTKVEMKRRLEDVYSEELVHHLFGYLYTKNEFFRNELHISRPTATKYLKALEKEGFLVSERVGKEVVYKNIQLLNIFKS</sequence>
<dbReference type="InterPro" id="IPR048770">
    <property type="entry name" value="SoFic-like_C"/>
</dbReference>
<name>A0A7U9TI66_9MOLU</name>
<dbReference type="GO" id="GO:0005524">
    <property type="term" value="F:ATP binding"/>
    <property type="evidence" value="ECO:0007669"/>
    <property type="project" value="UniProtKB-KW"/>
</dbReference>
<dbReference type="SUPFAM" id="SSF140931">
    <property type="entry name" value="Fic-like"/>
    <property type="match status" value="1"/>
</dbReference>
<evidence type="ECO:0000256" key="3">
    <source>
        <dbReference type="PIRSR" id="PIRSR640198-2"/>
    </source>
</evidence>
<protein>
    <submittedName>
        <fullName evidence="4">Adenosine monophosphate-protein transferase</fullName>
    </submittedName>
</protein>
<dbReference type="PROSITE" id="PS51459">
    <property type="entry name" value="FIDO"/>
    <property type="match status" value="1"/>
</dbReference>
<dbReference type="InterPro" id="IPR040198">
    <property type="entry name" value="Fido_containing"/>
</dbReference>
<keyword evidence="1" id="KW-0067">ATP-binding</keyword>
<dbReference type="InterPro" id="IPR036597">
    <property type="entry name" value="Fido-like_dom_sf"/>
</dbReference>
<dbReference type="InterPro" id="IPR036388">
    <property type="entry name" value="WH-like_DNA-bd_sf"/>
</dbReference>
<dbReference type="SUPFAM" id="SSF46785">
    <property type="entry name" value="Winged helix' DNA-binding domain"/>
    <property type="match status" value="1"/>
</dbReference>
<keyword evidence="1" id="KW-0547">Nucleotide-binding</keyword>
<dbReference type="Gene3D" id="1.10.10.10">
    <property type="entry name" value="Winged helix-like DNA-binding domain superfamily/Winged helix DNA-binding domain"/>
    <property type="match status" value="1"/>
</dbReference>
<proteinExistence type="predicted"/>
<feature type="binding site" evidence="3">
    <location>
        <position position="237"/>
    </location>
    <ligand>
        <name>ATP</name>
        <dbReference type="ChEBI" id="CHEBI:30616"/>
    </ligand>
</feature>
<dbReference type="Proteomes" id="UP000620133">
    <property type="component" value="Chromosome"/>
</dbReference>
<dbReference type="Pfam" id="PF13784">
    <property type="entry name" value="Fic_N"/>
    <property type="match status" value="1"/>
</dbReference>
<dbReference type="AlphaFoldDB" id="A0A7U9TI66"/>
<evidence type="ECO:0000313" key="5">
    <source>
        <dbReference type="Proteomes" id="UP000620133"/>
    </source>
</evidence>
<dbReference type="GO" id="GO:0016740">
    <property type="term" value="F:transferase activity"/>
    <property type="evidence" value="ECO:0007669"/>
    <property type="project" value="UniProtKB-KW"/>
</dbReference>
<reference evidence="4" key="1">
    <citation type="submission" date="2021-01" db="EMBL/GenBank/DDBJ databases">
        <title>Draft genome sequence of Acholeplasmataceae bacterium strain Mahy22.</title>
        <authorList>
            <person name="Watanabe M."/>
            <person name="Kojima H."/>
            <person name="Fukui M."/>
        </authorList>
    </citation>
    <scope>NUCLEOTIDE SEQUENCE</scope>
    <source>
        <strain evidence="4">Mahy22</strain>
    </source>
</reference>
<dbReference type="KEGG" id="manr:MPAN_016430"/>
<evidence type="ECO:0000256" key="2">
    <source>
        <dbReference type="PIRSR" id="PIRSR640198-1"/>
    </source>
</evidence>
<gene>
    <name evidence="4" type="ORF">MPAN_016430</name>
</gene>
<feature type="binding site" evidence="1">
    <location>
        <position position="229"/>
    </location>
    <ligand>
        <name>ATP</name>
        <dbReference type="ChEBI" id="CHEBI:30616"/>
    </ligand>
</feature>
<accession>A0A7U9TI66</accession>
<organism evidence="4 5">
    <name type="scientific">Mariniplasma anaerobium</name>
    <dbReference type="NCBI Taxonomy" id="2735436"/>
    <lineage>
        <taxon>Bacteria</taxon>
        <taxon>Bacillati</taxon>
        <taxon>Mycoplasmatota</taxon>
        <taxon>Mollicutes</taxon>
        <taxon>Acholeplasmatales</taxon>
        <taxon>Acholeplasmataceae</taxon>
        <taxon>Mariniplasma</taxon>
    </lineage>
</organism>
<dbReference type="InterPro" id="IPR026287">
    <property type="entry name" value="SoFic-like"/>
</dbReference>
<dbReference type="InterPro" id="IPR025758">
    <property type="entry name" value="Fic/DOC_N"/>
</dbReference>
<feature type="binding site" evidence="1">
    <location>
        <position position="61"/>
    </location>
    <ligand>
        <name>ATP</name>
        <dbReference type="ChEBI" id="CHEBI:30616"/>
    </ligand>
</feature>
<feature type="binding site" evidence="3">
    <location>
        <begin position="229"/>
        <end position="230"/>
    </location>
    <ligand>
        <name>ATP</name>
        <dbReference type="ChEBI" id="CHEBI:30616"/>
    </ligand>
</feature>
<feature type="binding site" evidence="1">
    <location>
        <position position="187"/>
    </location>
    <ligand>
        <name>ATP</name>
        <dbReference type="ChEBI" id="CHEBI:30616"/>
    </ligand>
</feature>
<keyword evidence="5" id="KW-1185">Reference proteome</keyword>
<dbReference type="Pfam" id="PF02661">
    <property type="entry name" value="Fic"/>
    <property type="match status" value="1"/>
</dbReference>